<protein>
    <recommendedName>
        <fullName evidence="4">Hemophore-related protein</fullName>
    </recommendedName>
</protein>
<keyword evidence="1" id="KW-0732">Signal</keyword>
<feature type="signal peptide" evidence="1">
    <location>
        <begin position="1"/>
        <end position="27"/>
    </location>
</feature>
<accession>A0A378T6V7</accession>
<dbReference type="AlphaFoldDB" id="A0A378T6V7"/>
<feature type="chain" id="PRO_5016804330" description="Hemophore-related protein" evidence="1">
    <location>
        <begin position="28"/>
        <end position="110"/>
    </location>
</feature>
<organism evidence="2 3">
    <name type="scientific">Mycolicibacterium tokaiense</name>
    <dbReference type="NCBI Taxonomy" id="39695"/>
    <lineage>
        <taxon>Bacteria</taxon>
        <taxon>Bacillati</taxon>
        <taxon>Actinomycetota</taxon>
        <taxon>Actinomycetes</taxon>
        <taxon>Mycobacteriales</taxon>
        <taxon>Mycobacteriaceae</taxon>
        <taxon>Mycolicibacterium</taxon>
    </lineage>
</organism>
<evidence type="ECO:0008006" key="4">
    <source>
        <dbReference type="Google" id="ProtNLM"/>
    </source>
</evidence>
<name>A0A378T6V7_9MYCO</name>
<dbReference type="NCBIfam" id="TIGR04529">
    <property type="entry name" value="MTB_hemophore"/>
    <property type="match status" value="1"/>
</dbReference>
<evidence type="ECO:0000256" key="1">
    <source>
        <dbReference type="SAM" id="SignalP"/>
    </source>
</evidence>
<keyword evidence="3" id="KW-1185">Reference proteome</keyword>
<dbReference type="OrthoDB" id="4563701at2"/>
<dbReference type="RefSeq" id="WP_115277078.1">
    <property type="nucleotide sequence ID" value="NZ_AP022600.1"/>
</dbReference>
<dbReference type="Proteomes" id="UP000254978">
    <property type="component" value="Unassembled WGS sequence"/>
</dbReference>
<dbReference type="InterPro" id="IPR032407">
    <property type="entry name" value="MHB"/>
</dbReference>
<sequence>MSMAKRLIIGSGAALVALAAGSGIAAAQPDVETIVNSSCSYPQVMAALNAQSPESAKQIESNQVANSWLQQLVASPPDGRRAMIAQIQAYPQLNSYTGLINSVAASCSNY</sequence>
<evidence type="ECO:0000313" key="3">
    <source>
        <dbReference type="Proteomes" id="UP000254978"/>
    </source>
</evidence>
<gene>
    <name evidence="2" type="ORF">NCTC10821_00031</name>
</gene>
<dbReference type="GO" id="GO:0020037">
    <property type="term" value="F:heme binding"/>
    <property type="evidence" value="ECO:0007669"/>
    <property type="project" value="InterPro"/>
</dbReference>
<reference evidence="2 3" key="1">
    <citation type="submission" date="2018-06" db="EMBL/GenBank/DDBJ databases">
        <authorList>
            <consortium name="Pathogen Informatics"/>
            <person name="Doyle S."/>
        </authorList>
    </citation>
    <scope>NUCLEOTIDE SEQUENCE [LARGE SCALE GENOMIC DNA]</scope>
    <source>
        <strain evidence="2 3">NCTC10821</strain>
    </source>
</reference>
<dbReference type="EMBL" id="UGQT01000001">
    <property type="protein sequence ID" value="STZ56538.1"/>
    <property type="molecule type" value="Genomic_DNA"/>
</dbReference>
<proteinExistence type="predicted"/>
<evidence type="ECO:0000313" key="2">
    <source>
        <dbReference type="EMBL" id="STZ56538.1"/>
    </source>
</evidence>